<organism evidence="2 3">
    <name type="scientific">Lactobacillus corticis</name>
    <dbReference type="NCBI Taxonomy" id="2201249"/>
    <lineage>
        <taxon>Bacteria</taxon>
        <taxon>Bacillati</taxon>
        <taxon>Bacillota</taxon>
        <taxon>Bacilli</taxon>
        <taxon>Lactobacillales</taxon>
        <taxon>Lactobacillaceae</taxon>
        <taxon>Lactobacillus</taxon>
    </lineage>
</organism>
<dbReference type="RefSeq" id="WP_212779918.1">
    <property type="nucleotide sequence ID" value="NZ_BMAY01000001.1"/>
</dbReference>
<dbReference type="Pfam" id="PF03829">
    <property type="entry name" value="PTSIIA_gutA"/>
    <property type="match status" value="1"/>
</dbReference>
<dbReference type="PANTHER" id="PTHR40398">
    <property type="entry name" value="PTS SYSTEM GLUCITOL/SORBITOL-SPECIFIC EIIA COMPONENT"/>
    <property type="match status" value="1"/>
</dbReference>
<dbReference type="EMBL" id="BMAY01000001">
    <property type="protein sequence ID" value="GFZ26206.1"/>
    <property type="molecule type" value="Genomic_DNA"/>
</dbReference>
<evidence type="ECO:0000313" key="2">
    <source>
        <dbReference type="EMBL" id="GFZ26206.1"/>
    </source>
</evidence>
<evidence type="ECO:0000313" key="3">
    <source>
        <dbReference type="Proteomes" id="UP000677218"/>
    </source>
</evidence>
<name>A0A916VGQ3_9LACO</name>
<dbReference type="Gene3D" id="2.40.33.40">
    <property type="entry name" value="Phosphotransferase system, glucitol/sorbitol-specific IIA component"/>
    <property type="match status" value="1"/>
</dbReference>
<dbReference type="InterPro" id="IPR004716">
    <property type="entry name" value="PTS_IIA_glucitol/sorbitol-sp"/>
</dbReference>
<evidence type="ECO:0000256" key="1">
    <source>
        <dbReference type="PROSITE-ProRule" id="PRU00420"/>
    </source>
</evidence>
<proteinExistence type="predicted"/>
<accession>A0A916VGQ3</accession>
<keyword evidence="3" id="KW-1185">Reference proteome</keyword>
<dbReference type="PANTHER" id="PTHR40398:SF1">
    <property type="entry name" value="PTS SYSTEM GLUCITOL_SORBITOL-SPECIFIC EIIA COMPONENT"/>
    <property type="match status" value="1"/>
</dbReference>
<dbReference type="GO" id="GO:0016301">
    <property type="term" value="F:kinase activity"/>
    <property type="evidence" value="ECO:0007669"/>
    <property type="project" value="TreeGrafter"/>
</dbReference>
<gene>
    <name evidence="2" type="ORF">LCB40_00860</name>
</gene>
<sequence length="126" mass="13912">MKWNATIKQIGEKAVENKDGMVILFGDGANDDLASVSVIQKFDQETPVNGFVFKKGDTITVDGETFVADYVGPMVESNMKALGHATLFFGRKLPKAPLANSVYLEKAADQDLPEFRVDDEIVYEHL</sequence>
<reference evidence="2" key="1">
    <citation type="submission" date="2020-08" db="EMBL/GenBank/DDBJ databases">
        <title>Taxonomic study for Lactobacillus species isolated from hardwood bark.</title>
        <authorList>
            <person name="Tohno M."/>
            <person name="Tanizawa Y."/>
        </authorList>
    </citation>
    <scope>NUCLEOTIDE SEQUENCE</scope>
    <source>
        <strain evidence="2">B40</strain>
    </source>
</reference>
<dbReference type="GO" id="GO:0009401">
    <property type="term" value="P:phosphoenolpyruvate-dependent sugar phosphotransferase system"/>
    <property type="evidence" value="ECO:0007669"/>
    <property type="project" value="InterPro"/>
</dbReference>
<dbReference type="SUPFAM" id="SSF141530">
    <property type="entry name" value="PTSIIA/GutA-like"/>
    <property type="match status" value="1"/>
</dbReference>
<dbReference type="Proteomes" id="UP000677218">
    <property type="component" value="Unassembled WGS sequence"/>
</dbReference>
<dbReference type="GO" id="GO:0008982">
    <property type="term" value="F:protein-N(PI)-phosphohistidine-sugar phosphotransferase activity"/>
    <property type="evidence" value="ECO:0007669"/>
    <property type="project" value="InterPro"/>
</dbReference>
<dbReference type="GO" id="GO:0005737">
    <property type="term" value="C:cytoplasm"/>
    <property type="evidence" value="ECO:0007669"/>
    <property type="project" value="InterPro"/>
</dbReference>
<dbReference type="AlphaFoldDB" id="A0A916VGQ3"/>
<comment type="caution">
    <text evidence="1">Lacks conserved residue(s) required for the propagation of feature annotation.</text>
</comment>
<comment type="caution">
    <text evidence="2">The sequence shown here is derived from an EMBL/GenBank/DDBJ whole genome shotgun (WGS) entry which is preliminary data.</text>
</comment>
<protein>
    <submittedName>
        <fullName evidence="2">Glucitol/sorbitol-specific PTS system IIA component</fullName>
    </submittedName>
</protein>
<dbReference type="PROSITE" id="PS51097">
    <property type="entry name" value="PTS_EIIA_TYPE_5"/>
    <property type="match status" value="1"/>
</dbReference>
<dbReference type="InterPro" id="IPR036665">
    <property type="entry name" value="PTS_IIA_glucitol/sorbitol_sf"/>
</dbReference>